<dbReference type="EMBL" id="LT629711">
    <property type="protein sequence ID" value="SDP63401.1"/>
    <property type="molecule type" value="Genomic_DNA"/>
</dbReference>
<dbReference type="SUPFAM" id="SSF55785">
    <property type="entry name" value="PYP-like sensor domain (PAS domain)"/>
    <property type="match status" value="1"/>
</dbReference>
<keyword evidence="4 8" id="KW-0597">Phosphoprotein</keyword>
<evidence type="ECO:0000313" key="13">
    <source>
        <dbReference type="Proteomes" id="UP000199077"/>
    </source>
</evidence>
<reference evidence="13" key="1">
    <citation type="submission" date="2016-10" db="EMBL/GenBank/DDBJ databases">
        <authorList>
            <person name="Varghese N."/>
            <person name="Submissions S."/>
        </authorList>
    </citation>
    <scope>NUCLEOTIDE SEQUENCE [LARGE SCALE GENOMIC DNA]</scope>
    <source>
        <strain evidence="13">DSM 22329</strain>
    </source>
</reference>
<accession>A0A1H0UBA0</accession>
<dbReference type="FunFam" id="3.30.565.10:FF:000006">
    <property type="entry name" value="Sensor histidine kinase WalK"/>
    <property type="match status" value="1"/>
</dbReference>
<organism evidence="12 13">
    <name type="scientific">Pedococcus dokdonensis</name>
    <dbReference type="NCBI Taxonomy" id="443156"/>
    <lineage>
        <taxon>Bacteria</taxon>
        <taxon>Bacillati</taxon>
        <taxon>Actinomycetota</taxon>
        <taxon>Actinomycetes</taxon>
        <taxon>Micrococcales</taxon>
        <taxon>Intrasporangiaceae</taxon>
        <taxon>Pedococcus</taxon>
    </lineage>
</organism>
<keyword evidence="5" id="KW-0808">Transferase</keyword>
<dbReference type="GO" id="GO:0000155">
    <property type="term" value="F:phosphorelay sensor kinase activity"/>
    <property type="evidence" value="ECO:0007669"/>
    <property type="project" value="InterPro"/>
</dbReference>
<comment type="catalytic activity">
    <reaction evidence="1">
        <text>ATP + protein L-histidine = ADP + protein N-phospho-L-histidine.</text>
        <dbReference type="EC" id="2.7.13.3"/>
    </reaction>
</comment>
<dbReference type="GO" id="GO:0003723">
    <property type="term" value="F:RNA binding"/>
    <property type="evidence" value="ECO:0007669"/>
    <property type="project" value="InterPro"/>
</dbReference>
<dbReference type="Gene3D" id="1.10.10.10">
    <property type="entry name" value="Winged helix-like DNA-binding domain superfamily/Winged helix DNA-binding domain"/>
    <property type="match status" value="1"/>
</dbReference>
<proteinExistence type="predicted"/>
<evidence type="ECO:0000256" key="7">
    <source>
        <dbReference type="ARBA" id="ARBA00023012"/>
    </source>
</evidence>
<dbReference type="Gene3D" id="1.10.287.130">
    <property type="match status" value="1"/>
</dbReference>
<dbReference type="SMART" id="SM00388">
    <property type="entry name" value="HisKA"/>
    <property type="match status" value="1"/>
</dbReference>
<comment type="subcellular location">
    <subcellularLocation>
        <location evidence="2">Cell membrane</location>
    </subcellularLocation>
</comment>
<dbReference type="PANTHER" id="PTHR43547">
    <property type="entry name" value="TWO-COMPONENT HISTIDINE KINASE"/>
    <property type="match status" value="1"/>
</dbReference>
<dbReference type="STRING" id="443156.SAMN04489867_3226"/>
<dbReference type="Pfam" id="PF02518">
    <property type="entry name" value="HATPase_c"/>
    <property type="match status" value="1"/>
</dbReference>
<feature type="modified residue" description="4-aspartylphosphate" evidence="8">
    <location>
        <position position="652"/>
    </location>
</feature>
<dbReference type="InterPro" id="IPR001789">
    <property type="entry name" value="Sig_transdc_resp-reg_receiver"/>
</dbReference>
<dbReference type="InterPro" id="IPR005561">
    <property type="entry name" value="ANTAR"/>
</dbReference>
<dbReference type="InterPro" id="IPR036388">
    <property type="entry name" value="WH-like_DNA-bd_sf"/>
</dbReference>
<dbReference type="OrthoDB" id="319881at2"/>
<feature type="domain" description="ANTAR" evidence="11">
    <location>
        <begin position="729"/>
        <end position="790"/>
    </location>
</feature>
<evidence type="ECO:0000256" key="6">
    <source>
        <dbReference type="ARBA" id="ARBA00022777"/>
    </source>
</evidence>
<evidence type="ECO:0000259" key="11">
    <source>
        <dbReference type="PROSITE" id="PS50921"/>
    </source>
</evidence>
<keyword evidence="13" id="KW-1185">Reference proteome</keyword>
<dbReference type="InterPro" id="IPR036097">
    <property type="entry name" value="HisK_dim/P_sf"/>
</dbReference>
<dbReference type="SMART" id="SM01012">
    <property type="entry name" value="ANTAR"/>
    <property type="match status" value="1"/>
</dbReference>
<evidence type="ECO:0000256" key="4">
    <source>
        <dbReference type="ARBA" id="ARBA00022553"/>
    </source>
</evidence>
<dbReference type="Pfam" id="PF03861">
    <property type="entry name" value="ANTAR"/>
    <property type="match status" value="1"/>
</dbReference>
<evidence type="ECO:0000259" key="10">
    <source>
        <dbReference type="PROSITE" id="PS50110"/>
    </source>
</evidence>
<dbReference type="PRINTS" id="PR00344">
    <property type="entry name" value="BCTRLSENSOR"/>
</dbReference>
<dbReference type="AlphaFoldDB" id="A0A1H0UBA0"/>
<dbReference type="InterPro" id="IPR036890">
    <property type="entry name" value="HATPase_C_sf"/>
</dbReference>
<dbReference type="Proteomes" id="UP000199077">
    <property type="component" value="Chromosome I"/>
</dbReference>
<evidence type="ECO:0000256" key="8">
    <source>
        <dbReference type="PROSITE-ProRule" id="PRU00169"/>
    </source>
</evidence>
<evidence type="ECO:0000256" key="3">
    <source>
        <dbReference type="ARBA" id="ARBA00012438"/>
    </source>
</evidence>
<evidence type="ECO:0000256" key="1">
    <source>
        <dbReference type="ARBA" id="ARBA00000085"/>
    </source>
</evidence>
<dbReference type="InterPro" id="IPR003661">
    <property type="entry name" value="HisK_dim/P_dom"/>
</dbReference>
<dbReference type="SMART" id="SM00448">
    <property type="entry name" value="REC"/>
    <property type="match status" value="1"/>
</dbReference>
<dbReference type="PROSITE" id="PS50921">
    <property type="entry name" value="ANTAR"/>
    <property type="match status" value="1"/>
</dbReference>
<dbReference type="RefSeq" id="WP_091787725.1">
    <property type="nucleotide sequence ID" value="NZ_LT629711.1"/>
</dbReference>
<evidence type="ECO:0000256" key="5">
    <source>
        <dbReference type="ARBA" id="ARBA00022679"/>
    </source>
</evidence>
<keyword evidence="7" id="KW-0902">Two-component regulatory system</keyword>
<dbReference type="Gene3D" id="3.30.450.20">
    <property type="entry name" value="PAS domain"/>
    <property type="match status" value="1"/>
</dbReference>
<gene>
    <name evidence="12" type="ORF">SAMN04489867_3226</name>
</gene>
<dbReference type="Pfam" id="PF00072">
    <property type="entry name" value="Response_reg"/>
    <property type="match status" value="1"/>
</dbReference>
<dbReference type="SUPFAM" id="SSF52172">
    <property type="entry name" value="CheY-like"/>
    <property type="match status" value="1"/>
</dbReference>
<dbReference type="InterPro" id="IPR004358">
    <property type="entry name" value="Sig_transdc_His_kin-like_C"/>
</dbReference>
<dbReference type="SUPFAM" id="SSF55781">
    <property type="entry name" value="GAF domain-like"/>
    <property type="match status" value="1"/>
</dbReference>
<dbReference type="PANTHER" id="PTHR43547:SF2">
    <property type="entry name" value="HYBRID SIGNAL TRANSDUCTION HISTIDINE KINASE C"/>
    <property type="match status" value="1"/>
</dbReference>
<sequence>MTDSSELLASLFPGDDEAASLARATDWAATPLGPPESWGPELCAAIRTVLPSKVPMLLWWGEDLVQVYNDAYRPFLGSKHPGAMGQPGAECWPEIWAEVGPMARKVVESGVANYEQSLLLFLERHGFTEETYWTFSYSPVWSADGAVLGVFVATSDVTAPRIESRRLQTVRELAVLSSAEPAATLAGKVTAALEGNRYTVPFAAVYLPDADRGALVRTADYGLGPANSTLPASIALDGHHPVAKVATSRSGGFHIWDPDELNAEPGPLGPTRPTGGHILPLGDPTRSLEGVVVLGLNPYRPIDDAYLTFVTLLGRQVSALLAEARMGEVERARTTALTALDASKTAFFANVSHEFGTPLTVAFAAVRELRESGLSDEQAQHVDAIARASTRLNRLVEALLDFARAEAGQLVPEPEPVDLAELTTDVLGMFRSAIESAGLALHAEVDDVGLVVTDRETWVKVVGNLVSNAYKFTESGAIRVSLRRIDETVELAVADTGRGIAPEQVDKVFARFHQVVQQPARGVAGTGIGLALVRDLVETQAGRVSLESRLGEGTTVTVTMPVVRHAEGALPPRRAELATGAEGLLPDADVVALPAGSVAAEDAPRLLLVEDHADVRAYLSRLLAADGWSVVAVADAAAAMRTTEAPDIVLCDVMLPGPSGLDLVRMLRADRAWAHVPVVLLTARTGTAEVAEGLAAGADDYVRKPFEPVELAARLRSHLELARGRSEVAVQDAQRAANLESALESNRVIGMAIGVLMSSHRVTSARAFELLRVRSNQTNRKLREVAEEVVLSGELSTP</sequence>
<protein>
    <recommendedName>
        <fullName evidence="3">histidine kinase</fullName>
        <ecNumber evidence="3">2.7.13.3</ecNumber>
    </recommendedName>
</protein>
<dbReference type="PROSITE" id="PS50110">
    <property type="entry name" value="RESPONSE_REGULATORY"/>
    <property type="match status" value="1"/>
</dbReference>
<dbReference type="Pfam" id="PF00512">
    <property type="entry name" value="HisKA"/>
    <property type="match status" value="1"/>
</dbReference>
<dbReference type="SMART" id="SM00387">
    <property type="entry name" value="HATPase_c"/>
    <property type="match status" value="1"/>
</dbReference>
<evidence type="ECO:0000313" key="12">
    <source>
        <dbReference type="EMBL" id="SDP63401.1"/>
    </source>
</evidence>
<evidence type="ECO:0000259" key="9">
    <source>
        <dbReference type="PROSITE" id="PS50109"/>
    </source>
</evidence>
<dbReference type="SUPFAM" id="SSF55874">
    <property type="entry name" value="ATPase domain of HSP90 chaperone/DNA topoisomerase II/histidine kinase"/>
    <property type="match status" value="1"/>
</dbReference>
<dbReference type="InterPro" id="IPR011006">
    <property type="entry name" value="CheY-like_superfamily"/>
</dbReference>
<keyword evidence="6 12" id="KW-0418">Kinase</keyword>
<dbReference type="InterPro" id="IPR003594">
    <property type="entry name" value="HATPase_dom"/>
</dbReference>
<dbReference type="SUPFAM" id="SSF47384">
    <property type="entry name" value="Homodimeric domain of signal transducing histidine kinase"/>
    <property type="match status" value="1"/>
</dbReference>
<feature type="domain" description="Histidine kinase" evidence="9">
    <location>
        <begin position="350"/>
        <end position="564"/>
    </location>
</feature>
<name>A0A1H0UBA0_9MICO</name>
<dbReference type="GO" id="GO:0005886">
    <property type="term" value="C:plasma membrane"/>
    <property type="evidence" value="ECO:0007669"/>
    <property type="project" value="UniProtKB-SubCell"/>
</dbReference>
<evidence type="ECO:0000256" key="2">
    <source>
        <dbReference type="ARBA" id="ARBA00004236"/>
    </source>
</evidence>
<dbReference type="CDD" id="cd00082">
    <property type="entry name" value="HisKA"/>
    <property type="match status" value="1"/>
</dbReference>
<dbReference type="CDD" id="cd17574">
    <property type="entry name" value="REC_OmpR"/>
    <property type="match status" value="1"/>
</dbReference>
<dbReference type="InterPro" id="IPR005467">
    <property type="entry name" value="His_kinase_dom"/>
</dbReference>
<dbReference type="InterPro" id="IPR035965">
    <property type="entry name" value="PAS-like_dom_sf"/>
</dbReference>
<feature type="domain" description="Response regulatory" evidence="10">
    <location>
        <begin position="605"/>
        <end position="719"/>
    </location>
</feature>
<dbReference type="PROSITE" id="PS50109">
    <property type="entry name" value="HIS_KIN"/>
    <property type="match status" value="1"/>
</dbReference>
<dbReference type="EC" id="2.7.13.3" evidence="3"/>
<dbReference type="Gene3D" id="3.30.565.10">
    <property type="entry name" value="Histidine kinase-like ATPase, C-terminal domain"/>
    <property type="match status" value="1"/>
</dbReference>
<dbReference type="Gene3D" id="3.40.50.2300">
    <property type="match status" value="1"/>
</dbReference>